<evidence type="ECO:0000256" key="1">
    <source>
        <dbReference type="SAM" id="MobiDB-lite"/>
    </source>
</evidence>
<dbReference type="Pfam" id="PF18934">
    <property type="entry name" value="DUF5682"/>
    <property type="match status" value="2"/>
</dbReference>
<reference evidence="2 3" key="1">
    <citation type="submission" date="2015-07" db="EMBL/GenBank/DDBJ databases">
        <title>Genome analysis of myxobacterium Chondromyces crocatus Cm c5 reveals a high potential for natural compound synthesis and the genetic basis for the loss of fruiting body formation.</title>
        <authorList>
            <person name="Zaburannyi N."/>
            <person name="Bunk B."/>
            <person name="Maier J."/>
            <person name="Overmann J."/>
            <person name="Mueller R."/>
        </authorList>
    </citation>
    <scope>NUCLEOTIDE SEQUENCE [LARGE SCALE GENOMIC DNA]</scope>
    <source>
        <strain evidence="2 3">Cm c5</strain>
    </source>
</reference>
<dbReference type="RefSeq" id="WP_050434620.1">
    <property type="nucleotide sequence ID" value="NZ_CP012159.1"/>
</dbReference>
<dbReference type="InterPro" id="IPR043737">
    <property type="entry name" value="DUF5682"/>
</dbReference>
<feature type="compositionally biased region" description="Low complexity" evidence="1">
    <location>
        <begin position="1005"/>
        <end position="1015"/>
    </location>
</feature>
<dbReference type="OrthoDB" id="9768066at2"/>
<feature type="compositionally biased region" description="Low complexity" evidence="1">
    <location>
        <begin position="898"/>
        <end position="925"/>
    </location>
</feature>
<feature type="compositionally biased region" description="Acidic residues" evidence="1">
    <location>
        <begin position="177"/>
        <end position="190"/>
    </location>
</feature>
<sequence>MTKRIEQITADPSLTALREQLLAAAAAFTDGAQSVGDLLRAMMDDVERAAAEPLEVFPVKHHSPASALHMSQRLRARPPRVIFMEGCEDLTAALQGLEHCQFPVALQAFAPESTEFPPDWTPLNLVMPLTEFSAEYQAIAFCRQNPSTQLVFVDRSADHVFQWSPRDKAPGTAAGETDGDADTSTEEGEGEEAKDTHNLHGGAVGLRIGAMEPTFDDFLEVLLRNARVKHYSEWWSQYVEGPTLGADYATYRHVLFLVASLLRRAGTRRKDQGENEQRERYMWALMRKWLRDNEVDPRDAIHVCGAIHAVSPIPEFGVHSKIEWTITPRTSTPWLYGIVPSSYAAIEHQFGLPAGELAIARQSWEKGHAALGVEAFRIQPPGKKAAAAGALAKKPTAPPKKAAAAAAATRAATSDDGAATTIDAKAVAKLHELLTRPPAFVEGDDEQLTHWCVDVVRLARKNGYLASTADTIAIHHTAQLLARLRDRPHPSPYDFRDAAITCLEKDRVPGKRNISRICDILLGGDRLGKVGYESLPPLAQDVYDRLSVLGVNLKASTIQRALLDITARPQLLPASDLLWRLHHLGIPVRPIMGERTLGHKPKQESWDISIGKSQHALIQLGYEGGTVEQVLEKRLKAKAFKDGARTVNALEAAEESILYLKSGRLARELGLRAVELLRNETGGADAPEIFQRVRRLVHYYRTLGLPDWIKDFVATGYQHYATLLPEAFTDRGVTPQQLAAMLAFIFTQEALAFSVGCQRSQLLISVKQAAPTDPPKLALLWATQWVLTLKSEDELRGEFTHLLSQPLLLPAFPDYVAGFLLALEFTPRITRLCVELVTRSFAELPENVLVPWLPKLVVALRPLGPGVMGTLVKEAGLAFPRAMNQLSGWQFPWERPSKTSAAAAAPTTASTPSAGSPGVQAVAPAAAPPAPSGPVLSPTETALAGLLRQHPEPLDGLAARLGVAGAWQALGAPGAATDVSAATAAGPEGAIDTSDPNAEPVASVGPHTAAAPPAGAETARILQQHPEPLQALATWIGAS</sequence>
<dbReference type="STRING" id="52.CMC5_073220"/>
<feature type="region of interest" description="Disordered" evidence="1">
    <location>
        <begin position="985"/>
        <end position="1015"/>
    </location>
</feature>
<accession>A0A0K1EQL1</accession>
<protein>
    <submittedName>
        <fullName evidence="2">Uncharacterized protein</fullName>
    </submittedName>
</protein>
<gene>
    <name evidence="2" type="ORF">CMC5_073220</name>
</gene>
<evidence type="ECO:0000313" key="3">
    <source>
        <dbReference type="Proteomes" id="UP000067626"/>
    </source>
</evidence>
<proteinExistence type="predicted"/>
<feature type="region of interest" description="Disordered" evidence="1">
    <location>
        <begin position="163"/>
        <end position="197"/>
    </location>
</feature>
<feature type="region of interest" description="Disordered" evidence="1">
    <location>
        <begin position="897"/>
        <end position="937"/>
    </location>
</feature>
<dbReference type="KEGG" id="ccro:CMC5_073220"/>
<keyword evidence="3" id="KW-1185">Reference proteome</keyword>
<dbReference type="PATRIC" id="fig|52.7.peg.8044"/>
<dbReference type="Proteomes" id="UP000067626">
    <property type="component" value="Chromosome"/>
</dbReference>
<evidence type="ECO:0000313" key="2">
    <source>
        <dbReference type="EMBL" id="AKT43094.1"/>
    </source>
</evidence>
<organism evidence="2 3">
    <name type="scientific">Chondromyces crocatus</name>
    <dbReference type="NCBI Taxonomy" id="52"/>
    <lineage>
        <taxon>Bacteria</taxon>
        <taxon>Pseudomonadati</taxon>
        <taxon>Myxococcota</taxon>
        <taxon>Polyangia</taxon>
        <taxon>Polyangiales</taxon>
        <taxon>Polyangiaceae</taxon>
        <taxon>Chondromyces</taxon>
    </lineage>
</organism>
<dbReference type="EMBL" id="CP012159">
    <property type="protein sequence ID" value="AKT43094.1"/>
    <property type="molecule type" value="Genomic_DNA"/>
</dbReference>
<name>A0A0K1EQL1_CHOCO</name>
<dbReference type="AlphaFoldDB" id="A0A0K1EQL1"/>